<dbReference type="InterPro" id="IPR011004">
    <property type="entry name" value="Trimer_LpxA-like_sf"/>
</dbReference>
<dbReference type="Pfam" id="PF04613">
    <property type="entry name" value="LpxD"/>
    <property type="match status" value="1"/>
</dbReference>
<protein>
    <recommendedName>
        <fullName evidence="7">UDP-3-O-acylglucosamine N-acyltransferase</fullName>
        <ecNumber evidence="7">2.3.1.191</ecNumber>
    </recommendedName>
</protein>
<dbReference type="UniPathway" id="UPA00973"/>
<comment type="function">
    <text evidence="7">Catalyzes the N-acylation of UDP-3-O-acylglucosamine using 3-hydroxyacyl-ACP as the acyl donor. Is involved in the biosynthesis of lipid A, a phosphorylated glycolipid that anchors the lipopolysaccharide to the outer membrane of the cell.</text>
</comment>
<dbReference type="GO" id="GO:0016410">
    <property type="term" value="F:N-acyltransferase activity"/>
    <property type="evidence" value="ECO:0007669"/>
    <property type="project" value="InterPro"/>
</dbReference>
<feature type="compositionally biased region" description="Basic and acidic residues" evidence="8">
    <location>
        <begin position="335"/>
        <end position="348"/>
    </location>
</feature>
<accession>A0A5E6MQJ0</accession>
<dbReference type="PANTHER" id="PTHR43378">
    <property type="entry name" value="UDP-3-O-ACYLGLUCOSAMINE N-ACYLTRANSFERASE"/>
    <property type="match status" value="1"/>
</dbReference>
<evidence type="ECO:0000256" key="5">
    <source>
        <dbReference type="ARBA" id="ARBA00023098"/>
    </source>
</evidence>
<dbReference type="GO" id="GO:0009245">
    <property type="term" value="P:lipid A biosynthetic process"/>
    <property type="evidence" value="ECO:0007669"/>
    <property type="project" value="UniProtKB-UniRule"/>
</dbReference>
<evidence type="ECO:0000256" key="7">
    <source>
        <dbReference type="HAMAP-Rule" id="MF_00523"/>
    </source>
</evidence>
<comment type="subunit">
    <text evidence="7">Homotrimer.</text>
</comment>
<feature type="region of interest" description="Disordered" evidence="8">
    <location>
        <begin position="335"/>
        <end position="354"/>
    </location>
</feature>
<sequence length="354" mass="37382">MASFLLGELADLINGEVHGEGKLVIRGVADLESAGAGEISFYANPRYEKAARRTKASALLVNRELSGEFPCALVRVDSPSLAFSQVAALFAPRPILYSPGIHPTAVVSSEAALQEGVHVGPQAIVEAGARVGRGSVIGAGSFIGAETVLGEDCFLSPRVVVRERCTIGNRVILHSGAVIGSDGFGYEFIDGRHRKIPQTGTVQIDDEVEIGANATIDRGRFGKTWIQEGCKIDNLVQIAHNVILGPHCLVVAQTGISGSTTLGSHVTLAGQVGLAGHLHIGDGAIVTAQSGITKDVPAGAVLSGRHGRPANETLRLEALYLQLPDLWRRLRKLEERNERPADSPESRAPRSGQP</sequence>
<keyword evidence="3 7" id="KW-0808">Transferase</keyword>
<dbReference type="CDD" id="cd03352">
    <property type="entry name" value="LbH_LpxD"/>
    <property type="match status" value="1"/>
</dbReference>
<dbReference type="InterPro" id="IPR020573">
    <property type="entry name" value="UDP_GlcNAc_AcTrfase_non-rep"/>
</dbReference>
<dbReference type="Proteomes" id="UP000334923">
    <property type="component" value="Unassembled WGS sequence"/>
</dbReference>
<reference evidence="10 11" key="1">
    <citation type="submission" date="2019-09" db="EMBL/GenBank/DDBJ databases">
        <authorList>
            <person name="Cremers G."/>
        </authorList>
    </citation>
    <scope>NUCLEOTIDE SEQUENCE [LARGE SCALE GENOMIC DNA]</scope>
    <source>
        <strain evidence="10">4A</strain>
    </source>
</reference>
<evidence type="ECO:0000256" key="1">
    <source>
        <dbReference type="ARBA" id="ARBA00022516"/>
    </source>
</evidence>
<evidence type="ECO:0000256" key="3">
    <source>
        <dbReference type="ARBA" id="ARBA00022679"/>
    </source>
</evidence>
<dbReference type="NCBIfam" id="NF002060">
    <property type="entry name" value="PRK00892.1"/>
    <property type="match status" value="1"/>
</dbReference>
<dbReference type="PANTHER" id="PTHR43378:SF2">
    <property type="entry name" value="UDP-3-O-ACYLGLUCOSAMINE N-ACYLTRANSFERASE 1, MITOCHONDRIAL-RELATED"/>
    <property type="match status" value="1"/>
</dbReference>
<keyword evidence="11" id="KW-1185">Reference proteome</keyword>
<evidence type="ECO:0000256" key="2">
    <source>
        <dbReference type="ARBA" id="ARBA00022556"/>
    </source>
</evidence>
<evidence type="ECO:0000313" key="11">
    <source>
        <dbReference type="Proteomes" id="UP000334923"/>
    </source>
</evidence>
<comment type="catalytic activity">
    <reaction evidence="7">
        <text>a UDP-3-O-[(3R)-3-hydroxyacyl]-alpha-D-glucosamine + a (3R)-hydroxyacyl-[ACP] = a UDP-2-N,3-O-bis[(3R)-3-hydroxyacyl]-alpha-D-glucosamine + holo-[ACP] + H(+)</text>
        <dbReference type="Rhea" id="RHEA:53836"/>
        <dbReference type="Rhea" id="RHEA-COMP:9685"/>
        <dbReference type="Rhea" id="RHEA-COMP:9945"/>
        <dbReference type="ChEBI" id="CHEBI:15378"/>
        <dbReference type="ChEBI" id="CHEBI:64479"/>
        <dbReference type="ChEBI" id="CHEBI:78827"/>
        <dbReference type="ChEBI" id="CHEBI:137740"/>
        <dbReference type="ChEBI" id="CHEBI:137748"/>
        <dbReference type="EC" id="2.3.1.191"/>
    </reaction>
</comment>
<dbReference type="OrthoDB" id="9784739at2"/>
<proteinExistence type="inferred from homology"/>
<dbReference type="Pfam" id="PF00132">
    <property type="entry name" value="Hexapep"/>
    <property type="match status" value="3"/>
</dbReference>
<evidence type="ECO:0000256" key="6">
    <source>
        <dbReference type="ARBA" id="ARBA00023315"/>
    </source>
</evidence>
<keyword evidence="2 7" id="KW-0441">Lipid A biosynthesis</keyword>
<keyword evidence="5 7" id="KW-0443">Lipid metabolism</keyword>
<keyword evidence="4 7" id="KW-0677">Repeat</keyword>
<name>A0A5E6MQJ0_9BACT</name>
<evidence type="ECO:0000256" key="4">
    <source>
        <dbReference type="ARBA" id="ARBA00022737"/>
    </source>
</evidence>
<evidence type="ECO:0000313" key="10">
    <source>
        <dbReference type="EMBL" id="VVM07906.1"/>
    </source>
</evidence>
<keyword evidence="1 7" id="KW-0444">Lipid biosynthesis</keyword>
<dbReference type="EC" id="2.3.1.191" evidence="7"/>
<dbReference type="AlphaFoldDB" id="A0A5E6MQJ0"/>
<feature type="domain" description="UDP-3-O-[3-hydroxymyristoyl] glucosamine N-acyltransferase non-repeat region" evidence="9">
    <location>
        <begin position="23"/>
        <end position="89"/>
    </location>
</feature>
<evidence type="ECO:0000259" key="9">
    <source>
        <dbReference type="Pfam" id="PF04613"/>
    </source>
</evidence>
<feature type="active site" description="Proton acceptor" evidence="7">
    <location>
        <position position="240"/>
    </location>
</feature>
<dbReference type="Gene3D" id="3.40.1390.10">
    <property type="entry name" value="MurE/MurF, N-terminal domain"/>
    <property type="match status" value="1"/>
</dbReference>
<dbReference type="HAMAP" id="MF_00523">
    <property type="entry name" value="LpxD"/>
    <property type="match status" value="1"/>
</dbReference>
<dbReference type="GO" id="GO:0016020">
    <property type="term" value="C:membrane"/>
    <property type="evidence" value="ECO:0007669"/>
    <property type="project" value="GOC"/>
</dbReference>
<dbReference type="SUPFAM" id="SSF51161">
    <property type="entry name" value="Trimeric LpxA-like enzymes"/>
    <property type="match status" value="1"/>
</dbReference>
<organism evidence="10 11">
    <name type="scientific">Methylacidimicrobium tartarophylax</name>
    <dbReference type="NCBI Taxonomy" id="1041768"/>
    <lineage>
        <taxon>Bacteria</taxon>
        <taxon>Pseudomonadati</taxon>
        <taxon>Verrucomicrobiota</taxon>
        <taxon>Methylacidimicrobium</taxon>
    </lineage>
</organism>
<evidence type="ECO:0000256" key="8">
    <source>
        <dbReference type="SAM" id="MobiDB-lite"/>
    </source>
</evidence>
<keyword evidence="6 7" id="KW-0012">Acyltransferase</keyword>
<dbReference type="RefSeq" id="WP_142660828.1">
    <property type="nucleotide sequence ID" value="NZ_CABFVA020000114.1"/>
</dbReference>
<comment type="pathway">
    <text evidence="7">Bacterial outer membrane biogenesis; LPS lipid A biosynthesis.</text>
</comment>
<comment type="similarity">
    <text evidence="7">Belongs to the transferase hexapeptide repeat family. LpxD subfamily.</text>
</comment>
<gene>
    <name evidence="7 10" type="primary">lpxD</name>
    <name evidence="10" type="ORF">MAMT_01997</name>
</gene>
<dbReference type="InterPro" id="IPR001451">
    <property type="entry name" value="Hexapep"/>
</dbReference>
<dbReference type="InterPro" id="IPR007691">
    <property type="entry name" value="LpxD"/>
</dbReference>
<dbReference type="NCBIfam" id="TIGR01853">
    <property type="entry name" value="lipid_A_lpxD"/>
    <property type="match status" value="1"/>
</dbReference>
<dbReference type="EMBL" id="CABFVA020000114">
    <property type="protein sequence ID" value="VVM07906.1"/>
    <property type="molecule type" value="Genomic_DNA"/>
</dbReference>
<dbReference type="GO" id="GO:0103118">
    <property type="term" value="F:UDP-3-O-[(3R)-3-hydroxyacyl]-glucosamine N-acyltransferase activity"/>
    <property type="evidence" value="ECO:0007669"/>
    <property type="project" value="UniProtKB-EC"/>
</dbReference>
<dbReference type="Gene3D" id="2.160.10.10">
    <property type="entry name" value="Hexapeptide repeat proteins"/>
    <property type="match status" value="1"/>
</dbReference>